<dbReference type="SUPFAM" id="SSF57959">
    <property type="entry name" value="Leucine zipper domain"/>
    <property type="match status" value="1"/>
</dbReference>
<dbReference type="InterPro" id="IPR004827">
    <property type="entry name" value="bZIP"/>
</dbReference>
<feature type="region of interest" description="Disordered" evidence="14">
    <location>
        <begin position="444"/>
        <end position="463"/>
    </location>
</feature>
<evidence type="ECO:0000256" key="9">
    <source>
        <dbReference type="ARBA" id="ARBA00023136"/>
    </source>
</evidence>
<accession>A0AAV2ZNU8</accession>
<protein>
    <recommendedName>
        <fullName evidence="15">BZIP domain-containing protein</fullName>
    </recommendedName>
</protein>
<dbReference type="CDD" id="cd14700">
    <property type="entry name" value="bZIP_ATF6"/>
    <property type="match status" value="1"/>
</dbReference>
<feature type="compositionally biased region" description="Polar residues" evidence="14">
    <location>
        <begin position="133"/>
        <end position="143"/>
    </location>
</feature>
<evidence type="ECO:0000256" key="10">
    <source>
        <dbReference type="ARBA" id="ARBA00023163"/>
    </source>
</evidence>
<feature type="region of interest" description="Disordered" evidence="14">
    <location>
        <begin position="95"/>
        <end position="177"/>
    </location>
</feature>
<dbReference type="GO" id="GO:0000978">
    <property type="term" value="F:RNA polymerase II cis-regulatory region sequence-specific DNA binding"/>
    <property type="evidence" value="ECO:0007669"/>
    <property type="project" value="TreeGrafter"/>
</dbReference>
<dbReference type="Proteomes" id="UP001181693">
    <property type="component" value="Unassembled WGS sequence"/>
</dbReference>
<keyword evidence="11" id="KW-0834">Unfolded protein response</keyword>
<dbReference type="Pfam" id="PF00170">
    <property type="entry name" value="bZIP_1"/>
    <property type="match status" value="1"/>
</dbReference>
<evidence type="ECO:0000256" key="8">
    <source>
        <dbReference type="ARBA" id="ARBA00023125"/>
    </source>
</evidence>
<keyword evidence="5" id="KW-0256">Endoplasmic reticulum</keyword>
<keyword evidence="7" id="KW-0805">Transcription regulation</keyword>
<feature type="compositionally biased region" description="Polar residues" evidence="14">
    <location>
        <begin position="154"/>
        <end position="174"/>
    </location>
</feature>
<dbReference type="AlphaFoldDB" id="A0AAV2ZNU8"/>
<organism evidence="16 17">
    <name type="scientific">Pyxicephalus adspersus</name>
    <name type="common">African bullfrog</name>
    <dbReference type="NCBI Taxonomy" id="30357"/>
    <lineage>
        <taxon>Eukaryota</taxon>
        <taxon>Metazoa</taxon>
        <taxon>Chordata</taxon>
        <taxon>Craniata</taxon>
        <taxon>Vertebrata</taxon>
        <taxon>Euteleostomi</taxon>
        <taxon>Amphibia</taxon>
        <taxon>Batrachia</taxon>
        <taxon>Anura</taxon>
        <taxon>Neobatrachia</taxon>
        <taxon>Ranoidea</taxon>
        <taxon>Pyxicephalidae</taxon>
        <taxon>Pyxicephalinae</taxon>
        <taxon>Pyxicephalus</taxon>
    </lineage>
</organism>
<dbReference type="PANTHER" id="PTHR46164:SF1">
    <property type="entry name" value="CYCLIC AMP-DEPENDENT TRANSCRIPTION FACTOR ATF-6 ALPHA"/>
    <property type="match status" value="1"/>
</dbReference>
<feature type="region of interest" description="Disordered" evidence="14">
    <location>
        <begin position="667"/>
        <end position="688"/>
    </location>
</feature>
<evidence type="ECO:0000256" key="6">
    <source>
        <dbReference type="ARBA" id="ARBA00022989"/>
    </source>
</evidence>
<proteinExistence type="inferred from homology"/>
<evidence type="ECO:0000256" key="12">
    <source>
        <dbReference type="ARBA" id="ARBA00023242"/>
    </source>
</evidence>
<feature type="compositionally biased region" description="Low complexity" evidence="14">
    <location>
        <begin position="104"/>
        <end position="125"/>
    </location>
</feature>
<dbReference type="GO" id="GO:0030968">
    <property type="term" value="P:endoplasmic reticulum unfolded protein response"/>
    <property type="evidence" value="ECO:0007669"/>
    <property type="project" value="TreeGrafter"/>
</dbReference>
<keyword evidence="4" id="KW-0812">Transmembrane</keyword>
<evidence type="ECO:0000256" key="3">
    <source>
        <dbReference type="ARBA" id="ARBA00009050"/>
    </source>
</evidence>
<dbReference type="InterPro" id="IPR046347">
    <property type="entry name" value="bZIP_sf"/>
</dbReference>
<dbReference type="PANTHER" id="PTHR46164">
    <property type="entry name" value="ATF6, ISOFORM C"/>
    <property type="match status" value="1"/>
</dbReference>
<dbReference type="PROSITE" id="PS00036">
    <property type="entry name" value="BZIP_BASIC"/>
    <property type="match status" value="1"/>
</dbReference>
<feature type="coiled-coil region" evidence="13">
    <location>
        <begin position="354"/>
        <end position="391"/>
    </location>
</feature>
<dbReference type="GO" id="GO:0005634">
    <property type="term" value="C:nucleus"/>
    <property type="evidence" value="ECO:0007669"/>
    <property type="project" value="UniProtKB-SubCell"/>
</dbReference>
<keyword evidence="12" id="KW-0539">Nucleus</keyword>
<dbReference type="EMBL" id="DYDO01000009">
    <property type="protein sequence ID" value="DBA18236.1"/>
    <property type="molecule type" value="Genomic_DNA"/>
</dbReference>
<comment type="similarity">
    <text evidence="3">Belongs to the bZIP family. ATF subfamily.</text>
</comment>
<feature type="compositionally biased region" description="Polar residues" evidence="14">
    <location>
        <begin position="667"/>
        <end position="677"/>
    </location>
</feature>
<evidence type="ECO:0000259" key="15">
    <source>
        <dbReference type="PROSITE" id="PS50217"/>
    </source>
</evidence>
<reference evidence="16" key="1">
    <citation type="thesis" date="2020" institute="ProQuest LLC" country="789 East Eisenhower Parkway, Ann Arbor, MI, USA">
        <title>Comparative Genomics and Chromosome Evolution.</title>
        <authorList>
            <person name="Mudd A.B."/>
        </authorList>
    </citation>
    <scope>NUCLEOTIDE SEQUENCE</scope>
    <source>
        <strain evidence="16">1538</strain>
        <tissue evidence="16">Blood</tissue>
    </source>
</reference>
<dbReference type="SMART" id="SM00338">
    <property type="entry name" value="BRLZ"/>
    <property type="match status" value="1"/>
</dbReference>
<dbReference type="GO" id="GO:0000981">
    <property type="term" value="F:DNA-binding transcription factor activity, RNA polymerase II-specific"/>
    <property type="evidence" value="ECO:0007669"/>
    <property type="project" value="TreeGrafter"/>
</dbReference>
<keyword evidence="13" id="KW-0175">Coiled coil</keyword>
<keyword evidence="6" id="KW-1133">Transmembrane helix</keyword>
<gene>
    <name evidence="16" type="ORF">GDO54_016509</name>
</gene>
<dbReference type="Gene3D" id="1.20.5.170">
    <property type="match status" value="1"/>
</dbReference>
<evidence type="ECO:0000256" key="14">
    <source>
        <dbReference type="SAM" id="MobiDB-lite"/>
    </source>
</evidence>
<dbReference type="FunFam" id="1.20.5.170:FF:000041">
    <property type="entry name" value="Cyclic AMP-dependent transcription factor ATF-6 beta"/>
    <property type="match status" value="1"/>
</dbReference>
<comment type="subcellular location">
    <subcellularLocation>
        <location evidence="2">Endoplasmic reticulum membrane</location>
        <topology evidence="2">Single-pass membrane protein</topology>
    </subcellularLocation>
    <subcellularLocation>
        <location evidence="1">Nucleus</location>
    </subcellularLocation>
</comment>
<evidence type="ECO:0000256" key="13">
    <source>
        <dbReference type="SAM" id="Coils"/>
    </source>
</evidence>
<feature type="domain" description="BZIP" evidence="15">
    <location>
        <begin position="329"/>
        <end position="392"/>
    </location>
</feature>
<keyword evidence="17" id="KW-1185">Reference proteome</keyword>
<evidence type="ECO:0000256" key="1">
    <source>
        <dbReference type="ARBA" id="ARBA00004123"/>
    </source>
</evidence>
<name>A0AAV2ZNU8_PYXAD</name>
<evidence type="ECO:0000256" key="2">
    <source>
        <dbReference type="ARBA" id="ARBA00004389"/>
    </source>
</evidence>
<keyword evidence="8" id="KW-0238">DNA-binding</keyword>
<dbReference type="InterPro" id="IPR051882">
    <property type="entry name" value="ATF_bZIP_TF"/>
</dbReference>
<keyword evidence="10" id="KW-0804">Transcription</keyword>
<dbReference type="GO" id="GO:0005789">
    <property type="term" value="C:endoplasmic reticulum membrane"/>
    <property type="evidence" value="ECO:0007669"/>
    <property type="project" value="UniProtKB-SubCell"/>
</dbReference>
<evidence type="ECO:0000256" key="4">
    <source>
        <dbReference type="ARBA" id="ARBA00022692"/>
    </source>
</evidence>
<dbReference type="PROSITE" id="PS50217">
    <property type="entry name" value="BZIP"/>
    <property type="match status" value="1"/>
</dbReference>
<evidence type="ECO:0000256" key="11">
    <source>
        <dbReference type="ARBA" id="ARBA00023230"/>
    </source>
</evidence>
<evidence type="ECO:0000256" key="7">
    <source>
        <dbReference type="ARBA" id="ARBA00023015"/>
    </source>
</evidence>
<sequence length="688" mass="76545">MAMEVENIVYGGLQGPGPGGGRSAVPSLDDLTWGASLFDELNSLVDEDLFQGAESNVFEENFDNLDFTTDLMSWDSHPLNDQCFTGNWNKPDSKSYASSSCSVQSPLSADSPQSSSADSPQSSAQFVPEENDISTSSQMSPVSLYSEIPRSPISPEQSPLSIYSEASRSPSSPEQTEEIHIVATPTKSNVPVKQRKLPPVVPKTAIQPKAILIPNATNIQPSSGIAPKTIIFQPLTTLLPKQHPLIAIQPAPPTAQQVVLTSSAVVQLPTSGIVAAQPILAVNGGTAQLTAPSVNILPHIGISSDKTTPVKSVIHSSVPSPESETDISVIRRQQRMIKNRESAFQSRRKKKEYMQGLELRLRAALSENERLKKENGSLQKLLEEVVSENQKLKVTAPKRRAVCLMMVAVFLMLNFNPLSILESTSGEFDIEVRTVNHNRHLLEFSPGEADTQNKDTPQNDFRPRHFMSTEKALMIVKEEPLLYIPPPPPCQPHINQTETLRLNQELRGWVHRHEAERTKTRRTIATHKTQAMQKREVKDEGSQLVTMQYTDTSIKNSNELQVYYSSPRSYQDFLEAIRRRGDTFYVVSFRRDHLLLPATNRNKTTRPKMSIILPSLNVNENVINGQEYEVMMQIDCEVMDTRILHVKSASIPPFLREYRENQTKSFYNSASSSSEQTPVLGAISESPL</sequence>
<keyword evidence="9" id="KW-0472">Membrane</keyword>
<evidence type="ECO:0000256" key="5">
    <source>
        <dbReference type="ARBA" id="ARBA00022824"/>
    </source>
</evidence>
<evidence type="ECO:0000313" key="17">
    <source>
        <dbReference type="Proteomes" id="UP001181693"/>
    </source>
</evidence>
<comment type="caution">
    <text evidence="16">The sequence shown here is derived from an EMBL/GenBank/DDBJ whole genome shotgun (WGS) entry which is preliminary data.</text>
</comment>
<evidence type="ECO:0000313" key="16">
    <source>
        <dbReference type="EMBL" id="DBA18236.1"/>
    </source>
</evidence>